<dbReference type="eggNOG" id="COG5551">
    <property type="taxonomic scope" value="Bacteria"/>
</dbReference>
<organism evidence="2 3">
    <name type="scientific">Desulfosudis oleivorans (strain DSM 6200 / JCM 39069 / Hxd3)</name>
    <name type="common">Desulfococcus oleovorans</name>
    <dbReference type="NCBI Taxonomy" id="96561"/>
    <lineage>
        <taxon>Bacteria</taxon>
        <taxon>Pseudomonadati</taxon>
        <taxon>Thermodesulfobacteriota</taxon>
        <taxon>Desulfobacteria</taxon>
        <taxon>Desulfobacterales</taxon>
        <taxon>Desulfosudaceae</taxon>
        <taxon>Desulfosudis</taxon>
    </lineage>
</organism>
<dbReference type="Pfam" id="PF10040">
    <property type="entry name" value="CRISPR_Cas6"/>
    <property type="match status" value="1"/>
</dbReference>
<accession>A8ZV96</accession>
<dbReference type="InterPro" id="IPR019267">
    <property type="entry name" value="CRISPR-assoc_Cas6_C"/>
</dbReference>
<proteinExistence type="predicted"/>
<evidence type="ECO:0000313" key="2">
    <source>
        <dbReference type="EMBL" id="ABW66557.1"/>
    </source>
</evidence>
<feature type="domain" description="CRISPR-associated protein Cas6 C-terminal" evidence="1">
    <location>
        <begin position="179"/>
        <end position="300"/>
    </location>
</feature>
<dbReference type="EMBL" id="CP000859">
    <property type="protein sequence ID" value="ABW66557.1"/>
    <property type="molecule type" value="Genomic_DNA"/>
</dbReference>
<dbReference type="Proteomes" id="UP000008561">
    <property type="component" value="Chromosome"/>
</dbReference>
<evidence type="ECO:0000313" key="3">
    <source>
        <dbReference type="Proteomes" id="UP000008561"/>
    </source>
</evidence>
<dbReference type="Gene3D" id="3.30.70.1900">
    <property type="match status" value="1"/>
</dbReference>
<reference evidence="2 3" key="1">
    <citation type="submission" date="2007-10" db="EMBL/GenBank/DDBJ databases">
        <title>Complete sequence of Desulfococcus oleovorans Hxd3.</title>
        <authorList>
            <consortium name="US DOE Joint Genome Institute"/>
            <person name="Copeland A."/>
            <person name="Lucas S."/>
            <person name="Lapidus A."/>
            <person name="Barry K."/>
            <person name="Glavina del Rio T."/>
            <person name="Dalin E."/>
            <person name="Tice H."/>
            <person name="Pitluck S."/>
            <person name="Kiss H."/>
            <person name="Brettin T."/>
            <person name="Bruce D."/>
            <person name="Detter J.C."/>
            <person name="Han C."/>
            <person name="Schmutz J."/>
            <person name="Larimer F."/>
            <person name="Land M."/>
            <person name="Hauser L."/>
            <person name="Kyrpides N."/>
            <person name="Kim E."/>
            <person name="Wawrik B."/>
            <person name="Richardson P."/>
        </authorList>
    </citation>
    <scope>NUCLEOTIDE SEQUENCE [LARGE SCALE GENOMIC DNA]</scope>
    <source>
        <strain evidence="3">DSM 6200 / JCM 39069 / Hxd3</strain>
    </source>
</reference>
<dbReference type="RefSeq" id="WP_012174175.1">
    <property type="nucleotide sequence ID" value="NC_009943.1"/>
</dbReference>
<sequence length="305" mass="34146">MLYGDYSFSCVFETPARLPFYKGSALRGIFGRSLKKTVCALRRQQCDTCLLNTTCLYAIVFETPASAKTSEAPHPFVLEPPPAQETDFAAGDTLNFSLLLFGSVNNSLPYFIYTVDKMGAIGIGARIDGRRGRFALVEVKAGRKTVYRAEDGRVKTPAPVETLALSAEAGSSRTSRLHLTMETPLRTKMQNRLTADLPFHALVRVMLRRVSSLMTHYGQGEPPLDYKGMVKRAMDVKIVENNLQWFDWRRYSFRQDNEMLMGGITGSVVYEGELDEFLPLVRFCEKTHVGKQTTFGLGRIKATTV</sequence>
<dbReference type="AlphaFoldDB" id="A8ZV96"/>
<dbReference type="KEGG" id="dol:Dole_0747"/>
<dbReference type="OrthoDB" id="9787241at2"/>
<dbReference type="STRING" id="96561.Dole_0747"/>
<name>A8ZV96_DESOH</name>
<gene>
    <name evidence="2" type="ordered locus">Dole_0747</name>
</gene>
<protein>
    <submittedName>
        <fullName evidence="2">Conserved hypothetical cytosolic protein</fullName>
    </submittedName>
</protein>
<keyword evidence="3" id="KW-1185">Reference proteome</keyword>
<dbReference type="HOGENOM" id="CLU_050021_0_0_7"/>
<evidence type="ECO:0000259" key="1">
    <source>
        <dbReference type="Pfam" id="PF10040"/>
    </source>
</evidence>